<sequence>MTGERKGLSKASLKGLRSKQRMEVMRQAAVAPGVRVVPANDDVRRLMKHPHAGGFPESGATTWPEDRFTKRRLADGAVTREEPPPEGEGAARQRDQREQSRHRVEPPTKAEPKDAA</sequence>
<reference evidence="2 3" key="1">
    <citation type="submission" date="2019-08" db="EMBL/GenBank/DDBJ databases">
        <title>Bradyrhizobium hipponensis sp. nov., a rhizobium isolated from a Lupinus angustifolius root nodule in Tunisia.</title>
        <authorList>
            <person name="Off K."/>
            <person name="Rejili M."/>
            <person name="Mars M."/>
            <person name="Brachmann A."/>
            <person name="Marin M."/>
        </authorList>
    </citation>
    <scope>NUCLEOTIDE SEQUENCE [LARGE SCALE GENOMIC DNA]</scope>
    <source>
        <strain evidence="2 3">CTAW11</strain>
    </source>
</reference>
<proteinExistence type="predicted"/>
<dbReference type="AlphaFoldDB" id="A0A5S4WZI8"/>
<evidence type="ECO:0000256" key="1">
    <source>
        <dbReference type="SAM" id="MobiDB-lite"/>
    </source>
</evidence>
<feature type="region of interest" description="Disordered" evidence="1">
    <location>
        <begin position="1"/>
        <end position="20"/>
    </location>
</feature>
<keyword evidence="3" id="KW-1185">Reference proteome</keyword>
<dbReference type="RefSeq" id="WP_148749613.1">
    <property type="nucleotide sequence ID" value="NZ_VSSR01000008.1"/>
</dbReference>
<comment type="caution">
    <text evidence="2">The sequence shown here is derived from an EMBL/GenBank/DDBJ whole genome shotgun (WGS) entry which is preliminary data.</text>
</comment>
<dbReference type="Proteomes" id="UP000324853">
    <property type="component" value="Unassembled WGS sequence"/>
</dbReference>
<evidence type="ECO:0000313" key="3">
    <source>
        <dbReference type="Proteomes" id="UP000324853"/>
    </source>
</evidence>
<dbReference type="OrthoDB" id="8244728at2"/>
<feature type="compositionally biased region" description="Basic and acidic residues" evidence="1">
    <location>
        <begin position="64"/>
        <end position="116"/>
    </location>
</feature>
<gene>
    <name evidence="2" type="ORF">FXB38_04775</name>
</gene>
<organism evidence="2 3">
    <name type="scientific">Bradyrhizobium cytisi</name>
    <dbReference type="NCBI Taxonomy" id="515489"/>
    <lineage>
        <taxon>Bacteria</taxon>
        <taxon>Pseudomonadati</taxon>
        <taxon>Pseudomonadota</taxon>
        <taxon>Alphaproteobacteria</taxon>
        <taxon>Hyphomicrobiales</taxon>
        <taxon>Nitrobacteraceae</taxon>
        <taxon>Bradyrhizobium</taxon>
    </lineage>
</organism>
<protein>
    <submittedName>
        <fullName evidence="2">Uncharacterized protein</fullName>
    </submittedName>
</protein>
<dbReference type="EMBL" id="VSSR01000008">
    <property type="protein sequence ID" value="TYL87435.1"/>
    <property type="molecule type" value="Genomic_DNA"/>
</dbReference>
<feature type="region of interest" description="Disordered" evidence="1">
    <location>
        <begin position="47"/>
        <end position="116"/>
    </location>
</feature>
<name>A0A5S4WZI8_9BRAD</name>
<accession>A0A5S4WZI8</accession>
<evidence type="ECO:0000313" key="2">
    <source>
        <dbReference type="EMBL" id="TYL87435.1"/>
    </source>
</evidence>